<dbReference type="Proteomes" id="UP001333996">
    <property type="component" value="Unassembled WGS sequence"/>
</dbReference>
<evidence type="ECO:0000313" key="2">
    <source>
        <dbReference type="EMBL" id="MED7828695.1"/>
    </source>
</evidence>
<evidence type="ECO:0000313" key="3">
    <source>
        <dbReference type="Proteomes" id="UP001333996"/>
    </source>
</evidence>
<name>A0ABU7FX27_9ACTN</name>
<dbReference type="RefSeq" id="WP_329513020.1">
    <property type="nucleotide sequence ID" value="NZ_JAYWVC010000462.1"/>
</dbReference>
<keyword evidence="1" id="KW-1133">Transmembrane helix</keyword>
<evidence type="ECO:0000256" key="1">
    <source>
        <dbReference type="SAM" id="Phobius"/>
    </source>
</evidence>
<dbReference type="EMBL" id="JAYWVC010000462">
    <property type="protein sequence ID" value="MED7828695.1"/>
    <property type="molecule type" value="Genomic_DNA"/>
</dbReference>
<accession>A0ABU7FX27</accession>
<organism evidence="2 3">
    <name type="scientific">Streptomyces chiangmaiensis</name>
    <dbReference type="NCBI Taxonomy" id="766497"/>
    <lineage>
        <taxon>Bacteria</taxon>
        <taxon>Bacillati</taxon>
        <taxon>Actinomycetota</taxon>
        <taxon>Actinomycetes</taxon>
        <taxon>Kitasatosporales</taxon>
        <taxon>Streptomycetaceae</taxon>
        <taxon>Streptomyces</taxon>
    </lineage>
</organism>
<proteinExistence type="predicted"/>
<reference evidence="2" key="1">
    <citation type="submission" date="2024-01" db="EMBL/GenBank/DDBJ databases">
        <title>First draft genome sequence data of TA4-1, the type strain of Gram-positive actinobacterium Streptomyces chiangmaiensis.</title>
        <authorList>
            <person name="Yasawong M."/>
            <person name="Nantapong N."/>
        </authorList>
    </citation>
    <scope>NUCLEOTIDE SEQUENCE</scope>
    <source>
        <strain evidence="2">TA4-1</strain>
    </source>
</reference>
<keyword evidence="1" id="KW-0472">Membrane</keyword>
<keyword evidence="1" id="KW-0812">Transmembrane</keyword>
<feature type="transmembrane region" description="Helical" evidence="1">
    <location>
        <begin position="57"/>
        <end position="81"/>
    </location>
</feature>
<feature type="non-terminal residue" evidence="2">
    <location>
        <position position="1"/>
    </location>
</feature>
<keyword evidence="3" id="KW-1185">Reference proteome</keyword>
<comment type="caution">
    <text evidence="2">The sequence shown here is derived from an EMBL/GenBank/DDBJ whole genome shotgun (WGS) entry which is preliminary data.</text>
</comment>
<protein>
    <submittedName>
        <fullName evidence="2">Uncharacterized protein</fullName>
    </submittedName>
</protein>
<gene>
    <name evidence="2" type="ORF">VXC91_44435</name>
</gene>
<sequence>LRSPGSSCAQWSHSDVPVQVGSEFGAPRRSGHTEQYFTIVKACPVAATAQCSTAIGILLLGVLAVAVLAVARLVVGALWTLHGLSGNVTSSGL</sequence>